<keyword evidence="2" id="KW-1185">Reference proteome</keyword>
<reference evidence="1 2" key="1">
    <citation type="journal article" date="2021" name="Elife">
        <title>Chloroplast acquisition without the gene transfer in kleptoplastic sea slugs, Plakobranchus ocellatus.</title>
        <authorList>
            <person name="Maeda T."/>
            <person name="Takahashi S."/>
            <person name="Yoshida T."/>
            <person name="Shimamura S."/>
            <person name="Takaki Y."/>
            <person name="Nagai Y."/>
            <person name="Toyoda A."/>
            <person name="Suzuki Y."/>
            <person name="Arimoto A."/>
            <person name="Ishii H."/>
            <person name="Satoh N."/>
            <person name="Nishiyama T."/>
            <person name="Hasebe M."/>
            <person name="Maruyama T."/>
            <person name="Minagawa J."/>
            <person name="Obokata J."/>
            <person name="Shigenobu S."/>
        </authorList>
    </citation>
    <scope>NUCLEOTIDE SEQUENCE [LARGE SCALE GENOMIC DNA]</scope>
</reference>
<organism evidence="1 2">
    <name type="scientific">Plakobranchus ocellatus</name>
    <dbReference type="NCBI Taxonomy" id="259542"/>
    <lineage>
        <taxon>Eukaryota</taxon>
        <taxon>Metazoa</taxon>
        <taxon>Spiralia</taxon>
        <taxon>Lophotrochozoa</taxon>
        <taxon>Mollusca</taxon>
        <taxon>Gastropoda</taxon>
        <taxon>Heterobranchia</taxon>
        <taxon>Euthyneura</taxon>
        <taxon>Panpulmonata</taxon>
        <taxon>Sacoglossa</taxon>
        <taxon>Placobranchoidea</taxon>
        <taxon>Plakobranchidae</taxon>
        <taxon>Plakobranchus</taxon>
    </lineage>
</organism>
<dbReference type="EMBL" id="BLXT01000921">
    <property type="protein sequence ID" value="GFN81244.1"/>
    <property type="molecule type" value="Genomic_DNA"/>
</dbReference>
<gene>
    <name evidence="1" type="ORF">PoB_000775000</name>
</gene>
<accession>A0AAV3YDY2</accession>
<evidence type="ECO:0000313" key="1">
    <source>
        <dbReference type="EMBL" id="GFN81244.1"/>
    </source>
</evidence>
<comment type="caution">
    <text evidence="1">The sequence shown here is derived from an EMBL/GenBank/DDBJ whole genome shotgun (WGS) entry which is preliminary data.</text>
</comment>
<dbReference type="AlphaFoldDB" id="A0AAV3YDY2"/>
<proteinExistence type="predicted"/>
<sequence length="78" mass="8548">MAILRMRVAPIQRKQTVVRKLCFASPVRVVGDSSNGSHPGPSVTDRRQAWDLGLGNSVTDLAHQLLHTNSGQRGRHAH</sequence>
<evidence type="ECO:0000313" key="2">
    <source>
        <dbReference type="Proteomes" id="UP000735302"/>
    </source>
</evidence>
<name>A0AAV3YDY2_9GAST</name>
<protein>
    <submittedName>
        <fullName evidence="1">Uncharacterized protein</fullName>
    </submittedName>
</protein>
<dbReference type="Proteomes" id="UP000735302">
    <property type="component" value="Unassembled WGS sequence"/>
</dbReference>